<evidence type="ECO:0000256" key="4">
    <source>
        <dbReference type="ARBA" id="ARBA00022692"/>
    </source>
</evidence>
<feature type="binding site" evidence="7">
    <location>
        <position position="155"/>
    </location>
    <ligand>
        <name>Mg(2+)</name>
        <dbReference type="ChEBI" id="CHEBI:18420"/>
    </ligand>
</feature>
<dbReference type="RefSeq" id="WP_095130384.1">
    <property type="nucleotide sequence ID" value="NZ_NIBG01000001.1"/>
</dbReference>
<evidence type="ECO:0000256" key="7">
    <source>
        <dbReference type="PIRSR" id="PIRSR600715-1"/>
    </source>
</evidence>
<sequence length="271" mass="30329">MLNYIVYFIGAYIITRFSISKILFLLETGEATRENYKKEKIPVSSGIFFVPLIIVNSILIILLEKEIEIIPLSIFLIGTITMAFLGLCDDLLGNRNITGLKGHLLYILKGKLSTGGLKAVIGGAVAFAMSLLISKEYIDVIVNTLVIALFTNFINLLDLRPGRAIKGFLVCSLIVFVYPINYMIKNYIYTLYGGILAYIKYDLKAKSMLGDVGSNLMGVSLGILWVYNTPMEIRIIALVFLILIHLYAEKYSITKTIEKVSILKYIDDLGR</sequence>
<feature type="transmembrane region" description="Helical" evidence="8">
    <location>
        <begin position="233"/>
        <end position="249"/>
    </location>
</feature>
<evidence type="ECO:0000256" key="8">
    <source>
        <dbReference type="SAM" id="Phobius"/>
    </source>
</evidence>
<proteinExistence type="predicted"/>
<gene>
    <name evidence="9" type="ORF">CCE28_01895</name>
</gene>
<dbReference type="EMBL" id="NIBG01000001">
    <property type="protein sequence ID" value="PAB61202.1"/>
    <property type="molecule type" value="Genomic_DNA"/>
</dbReference>
<evidence type="ECO:0008006" key="11">
    <source>
        <dbReference type="Google" id="ProtNLM"/>
    </source>
</evidence>
<evidence type="ECO:0000256" key="5">
    <source>
        <dbReference type="ARBA" id="ARBA00022989"/>
    </source>
</evidence>
<dbReference type="PANTHER" id="PTHR22926:SF3">
    <property type="entry name" value="UNDECAPRENYL-PHOSPHATE ALPHA-N-ACETYLGLUCOSAMINYL 1-PHOSPHATE TRANSFERASE"/>
    <property type="match status" value="1"/>
</dbReference>
<dbReference type="GO" id="GO:0016780">
    <property type="term" value="F:phosphotransferase activity, for other substituted phosphate groups"/>
    <property type="evidence" value="ECO:0007669"/>
    <property type="project" value="InterPro"/>
</dbReference>
<comment type="cofactor">
    <cofactor evidence="7">
        <name>Mg(2+)</name>
        <dbReference type="ChEBI" id="CHEBI:18420"/>
    </cofactor>
</comment>
<keyword evidence="6 8" id="KW-0472">Membrane</keyword>
<feature type="binding site" evidence="7">
    <location>
        <position position="211"/>
    </location>
    <ligand>
        <name>Mg(2+)</name>
        <dbReference type="ChEBI" id="CHEBI:18420"/>
    </ligand>
</feature>
<comment type="subcellular location">
    <subcellularLocation>
        <location evidence="1">Cell membrane</location>
        <topology evidence="1">Multi-pass membrane protein</topology>
    </subcellularLocation>
</comment>
<evidence type="ECO:0000256" key="3">
    <source>
        <dbReference type="ARBA" id="ARBA00022679"/>
    </source>
</evidence>
<dbReference type="Proteomes" id="UP000216024">
    <property type="component" value="Unassembled WGS sequence"/>
</dbReference>
<dbReference type="AlphaFoldDB" id="A0A267MP64"/>
<protein>
    <recommendedName>
        <fullName evidence="11">Glycosyl transferase</fullName>
    </recommendedName>
</protein>
<feature type="transmembrane region" description="Helical" evidence="8">
    <location>
        <begin position="112"/>
        <end position="134"/>
    </location>
</feature>
<feature type="transmembrane region" description="Helical" evidence="8">
    <location>
        <begin position="69"/>
        <end position="92"/>
    </location>
</feature>
<name>A0A267MP64_9FIRM</name>
<keyword evidence="2" id="KW-1003">Cell membrane</keyword>
<feature type="transmembrane region" description="Helical" evidence="8">
    <location>
        <begin position="46"/>
        <end position="63"/>
    </location>
</feature>
<feature type="transmembrane region" description="Helical" evidence="8">
    <location>
        <begin position="208"/>
        <end position="227"/>
    </location>
</feature>
<keyword evidence="7" id="KW-0479">Metal-binding</keyword>
<reference evidence="9 10" key="1">
    <citation type="submission" date="2017-06" db="EMBL/GenBank/DDBJ databases">
        <title>Draft genome sequence of anaerobic fermentative bacterium Anaeromicrobium sediminis DY2726D isolated from West Pacific Ocean sediments.</title>
        <authorList>
            <person name="Zeng X."/>
        </authorList>
    </citation>
    <scope>NUCLEOTIDE SEQUENCE [LARGE SCALE GENOMIC DNA]</scope>
    <source>
        <strain evidence="9 10">DY2726D</strain>
    </source>
</reference>
<feature type="transmembrane region" description="Helical" evidence="8">
    <location>
        <begin position="6"/>
        <end position="26"/>
    </location>
</feature>
<evidence type="ECO:0000256" key="6">
    <source>
        <dbReference type="ARBA" id="ARBA00023136"/>
    </source>
</evidence>
<keyword evidence="3" id="KW-0808">Transferase</keyword>
<dbReference type="GO" id="GO:0071555">
    <property type="term" value="P:cell wall organization"/>
    <property type="evidence" value="ECO:0007669"/>
    <property type="project" value="TreeGrafter"/>
</dbReference>
<keyword evidence="10" id="KW-1185">Reference proteome</keyword>
<feature type="transmembrane region" description="Helical" evidence="8">
    <location>
        <begin position="140"/>
        <end position="157"/>
    </location>
</feature>
<dbReference type="InterPro" id="IPR000715">
    <property type="entry name" value="Glycosyl_transferase_4"/>
</dbReference>
<keyword evidence="5 8" id="KW-1133">Transmembrane helix</keyword>
<organism evidence="9 10">
    <name type="scientific">Anaeromicrobium sediminis</name>
    <dbReference type="NCBI Taxonomy" id="1478221"/>
    <lineage>
        <taxon>Bacteria</taxon>
        <taxon>Bacillati</taxon>
        <taxon>Bacillota</taxon>
        <taxon>Clostridia</taxon>
        <taxon>Peptostreptococcales</taxon>
        <taxon>Thermotaleaceae</taxon>
        <taxon>Anaeromicrobium</taxon>
    </lineage>
</organism>
<dbReference type="OrthoDB" id="2679245at2"/>
<comment type="caution">
    <text evidence="9">The sequence shown here is derived from an EMBL/GenBank/DDBJ whole genome shotgun (WGS) entry which is preliminary data.</text>
</comment>
<dbReference type="GO" id="GO:0044038">
    <property type="term" value="P:cell wall macromolecule biosynthetic process"/>
    <property type="evidence" value="ECO:0007669"/>
    <property type="project" value="TreeGrafter"/>
</dbReference>
<keyword evidence="7" id="KW-0460">Magnesium</keyword>
<evidence type="ECO:0000256" key="2">
    <source>
        <dbReference type="ARBA" id="ARBA00022475"/>
    </source>
</evidence>
<accession>A0A267MP64</accession>
<keyword evidence="4 8" id="KW-0812">Transmembrane</keyword>
<evidence type="ECO:0000313" key="9">
    <source>
        <dbReference type="EMBL" id="PAB61202.1"/>
    </source>
</evidence>
<dbReference type="PANTHER" id="PTHR22926">
    <property type="entry name" value="PHOSPHO-N-ACETYLMURAMOYL-PENTAPEPTIDE-TRANSFERASE"/>
    <property type="match status" value="1"/>
</dbReference>
<dbReference type="GO" id="GO:0005886">
    <property type="term" value="C:plasma membrane"/>
    <property type="evidence" value="ECO:0007669"/>
    <property type="project" value="UniProtKB-SubCell"/>
</dbReference>
<dbReference type="GO" id="GO:0046872">
    <property type="term" value="F:metal ion binding"/>
    <property type="evidence" value="ECO:0007669"/>
    <property type="project" value="UniProtKB-KW"/>
</dbReference>
<evidence type="ECO:0000313" key="10">
    <source>
        <dbReference type="Proteomes" id="UP000216024"/>
    </source>
</evidence>
<evidence type="ECO:0000256" key="1">
    <source>
        <dbReference type="ARBA" id="ARBA00004651"/>
    </source>
</evidence>